<feature type="domain" description="SOCS box" evidence="5">
    <location>
        <begin position="462"/>
        <end position="502"/>
    </location>
</feature>
<dbReference type="SMART" id="SM00248">
    <property type="entry name" value="ANK"/>
    <property type="match status" value="10"/>
</dbReference>
<organism evidence="6 7">
    <name type="scientific">Clupea harengus</name>
    <name type="common">Atlantic herring</name>
    <dbReference type="NCBI Taxonomy" id="7950"/>
    <lineage>
        <taxon>Eukaryota</taxon>
        <taxon>Metazoa</taxon>
        <taxon>Chordata</taxon>
        <taxon>Craniata</taxon>
        <taxon>Vertebrata</taxon>
        <taxon>Euteleostomi</taxon>
        <taxon>Actinopterygii</taxon>
        <taxon>Neopterygii</taxon>
        <taxon>Teleostei</taxon>
        <taxon>Clupei</taxon>
        <taxon>Clupeiformes</taxon>
        <taxon>Clupeoidei</taxon>
        <taxon>Clupeidae</taxon>
        <taxon>Clupea</taxon>
    </lineage>
</organism>
<dbReference type="KEGG" id="char:105896933"/>
<sequence length="520" mass="56568">MDFTECYQDTCSAVGLAARAGDARRVQRLLKRGYSADVKDNRGWNPLHEAAASGSTECVRLLTTSTDSMDSCDYVNSLTHNSETPLYFAAKNGHVRSVKLLLKVAADVNLKTHDLSCPLFAAVDGGHQETVKVLIRHGAEVNGQRSVSGWSCLHQAVYRGHADIVRMLAGVSSLEAVDDYSITPLFLAAQYGHSQCVEMLAGAGANVNCQATDLATPLLIAAQEGHLACVEALLAHGANPNLYCNRDQWQLPIHAAAQFSHVRVLERLLEVTERECECSKGKVSPLYQAVLSERPASLAPLLRAGYNPDAQPCFGYTCPLELAMESSYTQSDEGVEIVRLFLGAGASISDQAHSLALRSFQLLQLVLSCRGLPPSGPERAALAGLALAEVDSASCWLPLLLRAGMEPALLLHPGLFEEAGEEVLSFFLEFVNWRDLPQEIQNILSRRQAVSSVTTMKPLEGIPPLAHLCRLQLRACVGSQRLAERSYVQRLPLPSLLHDYVQFSDVFRKHCNSIGILSVS</sequence>
<dbReference type="FunFam" id="1.10.750.20:FF:000001">
    <property type="entry name" value="Ankyrin repeat and SOCS box containing 1"/>
    <property type="match status" value="1"/>
</dbReference>
<evidence type="ECO:0000259" key="5">
    <source>
        <dbReference type="PROSITE" id="PS50225"/>
    </source>
</evidence>
<dbReference type="InterPro" id="IPR036036">
    <property type="entry name" value="SOCS_box-like_dom_sf"/>
</dbReference>
<reference evidence="7" key="1">
    <citation type="submission" date="2025-08" db="UniProtKB">
        <authorList>
            <consortium name="RefSeq"/>
        </authorList>
    </citation>
    <scope>IDENTIFICATION</scope>
</reference>
<dbReference type="Pfam" id="PF13637">
    <property type="entry name" value="Ank_4"/>
    <property type="match status" value="1"/>
</dbReference>
<dbReference type="OrthoDB" id="194358at2759"/>
<gene>
    <name evidence="7" type="primary">asb3</name>
</gene>
<proteinExistence type="predicted"/>
<dbReference type="SUPFAM" id="SSF158235">
    <property type="entry name" value="SOCS box-like"/>
    <property type="match status" value="1"/>
</dbReference>
<name>A0A6P8GJL0_CLUHA</name>
<dbReference type="Pfam" id="PF07525">
    <property type="entry name" value="SOCS_box"/>
    <property type="match status" value="1"/>
</dbReference>
<dbReference type="UniPathway" id="UPA00143"/>
<evidence type="ECO:0000256" key="3">
    <source>
        <dbReference type="ARBA" id="ARBA00023043"/>
    </source>
</evidence>
<dbReference type="PANTHER" id="PTHR24166">
    <property type="entry name" value="ROLLING PEBBLES, ISOFORM B"/>
    <property type="match status" value="1"/>
</dbReference>
<dbReference type="AlphaFoldDB" id="A0A6P8GJL0"/>
<dbReference type="SUPFAM" id="SSF48403">
    <property type="entry name" value="Ankyrin repeat"/>
    <property type="match status" value="1"/>
</dbReference>
<dbReference type="InterPro" id="IPR002110">
    <property type="entry name" value="Ankyrin_rpt"/>
</dbReference>
<dbReference type="InterPro" id="IPR001496">
    <property type="entry name" value="SOCS_box"/>
</dbReference>
<dbReference type="GO" id="GO:0035556">
    <property type="term" value="P:intracellular signal transduction"/>
    <property type="evidence" value="ECO:0007669"/>
    <property type="project" value="InterPro"/>
</dbReference>
<dbReference type="PROSITE" id="PS50088">
    <property type="entry name" value="ANK_REPEAT"/>
    <property type="match status" value="5"/>
</dbReference>
<dbReference type="GO" id="GO:0016567">
    <property type="term" value="P:protein ubiquitination"/>
    <property type="evidence" value="ECO:0007669"/>
    <property type="project" value="UniProtKB-UniPathway"/>
</dbReference>
<dbReference type="RefSeq" id="XP_031439183.1">
    <property type="nucleotide sequence ID" value="XM_031583323.2"/>
</dbReference>
<feature type="repeat" description="ANK" evidence="4">
    <location>
        <begin position="81"/>
        <end position="113"/>
    </location>
</feature>
<dbReference type="Gene3D" id="1.10.750.20">
    <property type="entry name" value="SOCS box"/>
    <property type="match status" value="1"/>
</dbReference>
<dbReference type="SMART" id="SM00969">
    <property type="entry name" value="SOCS_box"/>
    <property type="match status" value="1"/>
</dbReference>
<feature type="repeat" description="ANK" evidence="4">
    <location>
        <begin position="42"/>
        <end position="74"/>
    </location>
</feature>
<keyword evidence="6" id="KW-1185">Reference proteome</keyword>
<feature type="repeat" description="ANK" evidence="4">
    <location>
        <begin position="180"/>
        <end position="212"/>
    </location>
</feature>
<keyword evidence="3 4" id="KW-0040">ANK repeat</keyword>
<dbReference type="Gene3D" id="1.25.40.20">
    <property type="entry name" value="Ankyrin repeat-containing domain"/>
    <property type="match status" value="2"/>
</dbReference>
<dbReference type="PROSITE" id="PS50225">
    <property type="entry name" value="SOCS"/>
    <property type="match status" value="1"/>
</dbReference>
<dbReference type="PANTHER" id="PTHR24166:SF48">
    <property type="entry name" value="PROTEIN VAPYRIN"/>
    <property type="match status" value="1"/>
</dbReference>
<dbReference type="InterPro" id="IPR036770">
    <property type="entry name" value="Ankyrin_rpt-contain_sf"/>
</dbReference>
<feature type="repeat" description="ANK" evidence="4">
    <location>
        <begin position="213"/>
        <end position="245"/>
    </location>
</feature>
<dbReference type="Proteomes" id="UP000515152">
    <property type="component" value="Chromosome 16"/>
</dbReference>
<feature type="repeat" description="ANK" evidence="4">
    <location>
        <begin position="114"/>
        <end position="146"/>
    </location>
</feature>
<comment type="pathway">
    <text evidence="1">Protein modification; protein ubiquitination.</text>
</comment>
<dbReference type="InterPro" id="IPR050889">
    <property type="entry name" value="Dendritic_Spine_Reg/Scaffold"/>
</dbReference>
<dbReference type="GeneID" id="105896933"/>
<evidence type="ECO:0000313" key="7">
    <source>
        <dbReference type="RefSeq" id="XP_031439183.1"/>
    </source>
</evidence>
<accession>A0A6P8GJL0</accession>
<evidence type="ECO:0000256" key="2">
    <source>
        <dbReference type="ARBA" id="ARBA00022737"/>
    </source>
</evidence>
<dbReference type="PROSITE" id="PS50297">
    <property type="entry name" value="ANK_REP_REGION"/>
    <property type="match status" value="4"/>
</dbReference>
<protein>
    <submittedName>
        <fullName evidence="7">Ankyrin repeat and SOCS box protein 3 isoform X1</fullName>
    </submittedName>
</protein>
<dbReference type="CTD" id="51130"/>
<dbReference type="Pfam" id="PF12796">
    <property type="entry name" value="Ank_2"/>
    <property type="match status" value="2"/>
</dbReference>
<keyword evidence="2" id="KW-0677">Repeat</keyword>
<evidence type="ECO:0000256" key="1">
    <source>
        <dbReference type="ARBA" id="ARBA00004906"/>
    </source>
</evidence>
<evidence type="ECO:0000256" key="4">
    <source>
        <dbReference type="PROSITE-ProRule" id="PRU00023"/>
    </source>
</evidence>
<evidence type="ECO:0000313" key="6">
    <source>
        <dbReference type="Proteomes" id="UP000515152"/>
    </source>
</evidence>
<dbReference type="PRINTS" id="PR01415">
    <property type="entry name" value="ANKYRIN"/>
</dbReference>